<dbReference type="PIRSF" id="PIRSF000862">
    <property type="entry name" value="Steryl_ester_lip"/>
    <property type="match status" value="1"/>
</dbReference>
<accession>A0AAV5SFG7</accession>
<evidence type="ECO:0000313" key="4">
    <source>
        <dbReference type="Proteomes" id="UP001432027"/>
    </source>
</evidence>
<gene>
    <name evidence="3" type="ORF">PENTCL1PPCAC_964</name>
</gene>
<dbReference type="InterPro" id="IPR029058">
    <property type="entry name" value="AB_hydrolase_fold"/>
</dbReference>
<dbReference type="FunFam" id="3.40.50.1820:FF:000179">
    <property type="entry name" value="Lipase"/>
    <property type="match status" value="1"/>
</dbReference>
<proteinExistence type="inferred from homology"/>
<evidence type="ECO:0000259" key="2">
    <source>
        <dbReference type="Pfam" id="PF04083"/>
    </source>
</evidence>
<comment type="caution">
    <text evidence="3">The sequence shown here is derived from an EMBL/GenBank/DDBJ whole genome shotgun (WGS) entry which is preliminary data.</text>
</comment>
<dbReference type="Pfam" id="PF04083">
    <property type="entry name" value="Abhydro_lipase"/>
    <property type="match status" value="1"/>
</dbReference>
<reference evidence="3" key="1">
    <citation type="submission" date="2023-10" db="EMBL/GenBank/DDBJ databases">
        <title>Genome assembly of Pristionchus species.</title>
        <authorList>
            <person name="Yoshida K."/>
            <person name="Sommer R.J."/>
        </authorList>
    </citation>
    <scope>NUCLEOTIDE SEQUENCE</scope>
    <source>
        <strain evidence="3">RS0144</strain>
    </source>
</reference>
<dbReference type="Gene3D" id="3.40.50.1820">
    <property type="entry name" value="alpha/beta hydrolase"/>
    <property type="match status" value="1"/>
</dbReference>
<feature type="non-terminal residue" evidence="3">
    <location>
        <position position="402"/>
    </location>
</feature>
<organism evidence="3 4">
    <name type="scientific">Pristionchus entomophagus</name>
    <dbReference type="NCBI Taxonomy" id="358040"/>
    <lineage>
        <taxon>Eukaryota</taxon>
        <taxon>Metazoa</taxon>
        <taxon>Ecdysozoa</taxon>
        <taxon>Nematoda</taxon>
        <taxon>Chromadorea</taxon>
        <taxon>Rhabditida</taxon>
        <taxon>Rhabditina</taxon>
        <taxon>Diplogasteromorpha</taxon>
        <taxon>Diplogasteroidea</taxon>
        <taxon>Neodiplogasteridae</taxon>
        <taxon>Pristionchus</taxon>
    </lineage>
</organism>
<dbReference type="InterPro" id="IPR006693">
    <property type="entry name" value="AB_hydrolase_lipase"/>
</dbReference>
<dbReference type="GO" id="GO:0016788">
    <property type="term" value="F:hydrolase activity, acting on ester bonds"/>
    <property type="evidence" value="ECO:0007669"/>
    <property type="project" value="InterPro"/>
</dbReference>
<dbReference type="GO" id="GO:0006629">
    <property type="term" value="P:lipid metabolic process"/>
    <property type="evidence" value="ECO:0007669"/>
    <property type="project" value="InterPro"/>
</dbReference>
<name>A0AAV5SFG7_9BILA</name>
<dbReference type="InterPro" id="IPR025483">
    <property type="entry name" value="Lipase_euk"/>
</dbReference>
<dbReference type="AlphaFoldDB" id="A0AAV5SFG7"/>
<dbReference type="Proteomes" id="UP001432027">
    <property type="component" value="Unassembled WGS sequence"/>
</dbReference>
<feature type="non-terminal residue" evidence="3">
    <location>
        <position position="1"/>
    </location>
</feature>
<comment type="similarity">
    <text evidence="1">Belongs to the AB hydrolase superfamily. Lipase family.</text>
</comment>
<keyword evidence="4" id="KW-1185">Reference proteome</keyword>
<evidence type="ECO:0000256" key="1">
    <source>
        <dbReference type="ARBA" id="ARBA00010701"/>
    </source>
</evidence>
<sequence>YAFWHQGDPEEKLDLKGIIERWEYPVEMHQVTTSDGYVLDLYRIPRGRNEWKSSEPCVRHAILFNHGLASSGAQWALNMPNQSAAFVFADAGFDVYLLNQRGTTYGRQHTKMGSGFFDNDFWQFTLDEMANSDVPAVIDTVLALNGNKQLYYVGHNQGNLVGFMMLADNPQYNRKVKKMFALAPVGAVHYAKGAVRAAFFIHNIFRPVTALYTSVLGAHEIFFNPFPWLYRTIVEFVCKKPLIGLVGDFFLELISTYYHPYLKQSRAPVYVSHFPAGTSTWTWLHYAQIQQAKMPMHFDYGNAVKNFQKHLRVSVTFAPHPYNYSRISTEIYLYWSQNDWLATPKDIANVLVPSLGKGVIKGSFEIPEYNHLDFAIATTAKERLYLPIIDIIHEEEPTPMCV</sequence>
<feature type="domain" description="Partial AB-hydrolase lipase" evidence="2">
    <location>
        <begin position="18"/>
        <end position="78"/>
    </location>
</feature>
<evidence type="ECO:0000313" key="3">
    <source>
        <dbReference type="EMBL" id="GMS78789.1"/>
    </source>
</evidence>
<dbReference type="PANTHER" id="PTHR11005">
    <property type="entry name" value="LYSOSOMAL ACID LIPASE-RELATED"/>
    <property type="match status" value="1"/>
</dbReference>
<protein>
    <recommendedName>
        <fullName evidence="2">Partial AB-hydrolase lipase domain-containing protein</fullName>
    </recommendedName>
</protein>
<dbReference type="EMBL" id="BTSX01000001">
    <property type="protein sequence ID" value="GMS78789.1"/>
    <property type="molecule type" value="Genomic_DNA"/>
</dbReference>
<dbReference type="SUPFAM" id="SSF53474">
    <property type="entry name" value="alpha/beta-Hydrolases"/>
    <property type="match status" value="1"/>
</dbReference>